<dbReference type="InterPro" id="IPR024467">
    <property type="entry name" value="Xre/MbcA/ParS-like_toxin-bd"/>
</dbReference>
<proteinExistence type="predicted"/>
<evidence type="ECO:0000259" key="1">
    <source>
        <dbReference type="Pfam" id="PF09722"/>
    </source>
</evidence>
<dbReference type="Proteomes" id="UP000295382">
    <property type="component" value="Unassembled WGS sequence"/>
</dbReference>
<keyword evidence="3" id="KW-1185">Reference proteome</keyword>
<feature type="domain" description="Antitoxin Xre/MbcA/ParS-like toxin-binding" evidence="1">
    <location>
        <begin position="131"/>
        <end position="175"/>
    </location>
</feature>
<evidence type="ECO:0000313" key="2">
    <source>
        <dbReference type="EMBL" id="TCS35639.1"/>
    </source>
</evidence>
<accession>A0A4R3HW90</accession>
<organism evidence="2 3">
    <name type="scientific">Paucimonas lemoignei</name>
    <name type="common">Pseudomonas lemoignei</name>
    <dbReference type="NCBI Taxonomy" id="29443"/>
    <lineage>
        <taxon>Bacteria</taxon>
        <taxon>Pseudomonadati</taxon>
        <taxon>Pseudomonadota</taxon>
        <taxon>Betaproteobacteria</taxon>
        <taxon>Burkholderiales</taxon>
        <taxon>Burkholderiaceae</taxon>
        <taxon>Paucimonas</taxon>
    </lineage>
</organism>
<gene>
    <name evidence="2" type="ORF">EDC30_110108</name>
</gene>
<evidence type="ECO:0000313" key="3">
    <source>
        <dbReference type="Proteomes" id="UP000295382"/>
    </source>
</evidence>
<protein>
    <submittedName>
        <fullName evidence="2">Uncharacterized protein DUF2384</fullName>
    </submittedName>
</protein>
<reference evidence="2 3" key="1">
    <citation type="submission" date="2019-03" db="EMBL/GenBank/DDBJ databases">
        <title>Genomic Encyclopedia of Type Strains, Phase IV (KMG-IV): sequencing the most valuable type-strain genomes for metagenomic binning, comparative biology and taxonomic classification.</title>
        <authorList>
            <person name="Goeker M."/>
        </authorList>
    </citation>
    <scope>NUCLEOTIDE SEQUENCE [LARGE SCALE GENOMIC DNA]</scope>
    <source>
        <strain evidence="2 3">DSM 7445</strain>
    </source>
</reference>
<dbReference type="EMBL" id="SLZQ01000010">
    <property type="protein sequence ID" value="TCS35639.1"/>
    <property type="molecule type" value="Genomic_DNA"/>
</dbReference>
<name>A0A4R3HW90_PAULE</name>
<comment type="caution">
    <text evidence="2">The sequence shown here is derived from an EMBL/GenBank/DDBJ whole genome shotgun (WGS) entry which is preliminary data.</text>
</comment>
<dbReference type="RefSeq" id="WP_132259642.1">
    <property type="nucleotide sequence ID" value="NZ_SLZQ01000010.1"/>
</dbReference>
<dbReference type="OrthoDB" id="5782056at2"/>
<dbReference type="AlphaFoldDB" id="A0A4R3HW90"/>
<dbReference type="Pfam" id="PF09722">
    <property type="entry name" value="Xre_MbcA_ParS_C"/>
    <property type="match status" value="1"/>
</dbReference>
<sequence length="179" mass="20861">MKKRFKLSFPEAMRKIAEREGAYFDNELGAWFIDDDVPNSLIAFTEKELRRRDYASEVTPQCTICGCRMELTQNRKTKEPFWRCATYRCPGTKPYDALTIKTSSQMGGNVQRSEPESFENKHRAEILIRRAVELFRSEAPAIKWLKMEKIALNGQTPLEAIKTEKGCEIVERLLDERFE</sequence>